<gene>
    <name evidence="2" type="ORF">PGLA1383_LOCUS5064</name>
</gene>
<evidence type="ECO:0000313" key="3">
    <source>
        <dbReference type="Proteomes" id="UP000654075"/>
    </source>
</evidence>
<keyword evidence="3" id="KW-1185">Reference proteome</keyword>
<dbReference type="Proteomes" id="UP000654075">
    <property type="component" value="Unassembled WGS sequence"/>
</dbReference>
<accession>A0A813DH82</accession>
<dbReference type="OrthoDB" id="442731at2759"/>
<evidence type="ECO:0008006" key="4">
    <source>
        <dbReference type="Google" id="ProtNLM"/>
    </source>
</evidence>
<sequence length="796" mass="84730">MSADSLWWFLLLEVAFCYTPLGTNSLLPDDAVWQHVRVGHVGHLDDGEPEVFEFFRDVIMPQVVAYYESTLMVVRTDQVIPRLAADCSFYSNVLNTTAALADTVGNYKGIDLLVIWKVKKDMPGGGGGGPCGADQANGRVNQAAIQICHDCVKSEYTRWKSDPESSPAFSVATTFHEIGHAMAKTQNLNPCDEFNANCTSSHWPVARTYPAARSYVAARNKVSDIKMKNTPRMLEHIRHFTGCPTLLGYPWINPFSHPDHLFATWDDVMPYGDEKGVSVMYFAELEDTGVWRADWRNVTFSDSFDKGKPFLEQFKAGCGYFDAKYPYLSNGSVTPGYEYIFCDRGSCGQGHDYCSPDHKSKAPCRTTSAWWDVSAGKNQTAIIAEGQMSCSLAATVEDQGNASRYGESSGDSARCFRGTLEPNSEPGWAKSWANAFCFESRCTTENLIEFRVATTVASSVDRWALCPEEGGRVAIAGFSGFVECPHQAKICPASCPCNCSGRGECNRETGICFCDKEYIGVGCEVETAWWYPECVDIGVFSPRGAGAETSPRTVCPEEGTRSCRSSSTYNASAACSILNITTGVSIGSPSSGLTCTTGLSTDSPSNGLTSTAAPTAASTAAPTAAPSQASKVVGSLTLTVSDCATFVAQSGADSAIKSALAIATSADVSSISVQLMCPSRRLASAVLSRRLGTSVAAAYEIAIPAGSSTVTATSVVNAIKSSSTTAMTSLVTAALKAANLPVTGVSVATLPAPAEKASEKDATPSSGMTSIAAGRFETAISLQTFVLLALVCLFTM</sequence>
<feature type="chain" id="PRO_5032884393" description="Leishmanolysin" evidence="1">
    <location>
        <begin position="18"/>
        <end position="796"/>
    </location>
</feature>
<keyword evidence="1" id="KW-0732">Signal</keyword>
<reference evidence="2" key="1">
    <citation type="submission" date="2021-02" db="EMBL/GenBank/DDBJ databases">
        <authorList>
            <person name="Dougan E. K."/>
            <person name="Rhodes N."/>
            <person name="Thang M."/>
            <person name="Chan C."/>
        </authorList>
    </citation>
    <scope>NUCLEOTIDE SEQUENCE</scope>
</reference>
<dbReference type="AlphaFoldDB" id="A0A813DH82"/>
<dbReference type="CDD" id="cd00055">
    <property type="entry name" value="EGF_Lam"/>
    <property type="match status" value="1"/>
</dbReference>
<feature type="signal peptide" evidence="1">
    <location>
        <begin position="1"/>
        <end position="17"/>
    </location>
</feature>
<organism evidence="2 3">
    <name type="scientific">Polarella glacialis</name>
    <name type="common">Dinoflagellate</name>
    <dbReference type="NCBI Taxonomy" id="89957"/>
    <lineage>
        <taxon>Eukaryota</taxon>
        <taxon>Sar</taxon>
        <taxon>Alveolata</taxon>
        <taxon>Dinophyceae</taxon>
        <taxon>Suessiales</taxon>
        <taxon>Suessiaceae</taxon>
        <taxon>Polarella</taxon>
    </lineage>
</organism>
<name>A0A813DH82_POLGL</name>
<dbReference type="InterPro" id="IPR002049">
    <property type="entry name" value="LE_dom"/>
</dbReference>
<comment type="caution">
    <text evidence="2">The sequence shown here is derived from an EMBL/GenBank/DDBJ whole genome shotgun (WGS) entry which is preliminary data.</text>
</comment>
<evidence type="ECO:0000313" key="2">
    <source>
        <dbReference type="EMBL" id="CAE8586168.1"/>
    </source>
</evidence>
<dbReference type="EMBL" id="CAJNNV010001935">
    <property type="protein sequence ID" value="CAE8586168.1"/>
    <property type="molecule type" value="Genomic_DNA"/>
</dbReference>
<proteinExistence type="predicted"/>
<protein>
    <recommendedName>
        <fullName evidence="4">Leishmanolysin</fullName>
    </recommendedName>
</protein>
<evidence type="ECO:0000256" key="1">
    <source>
        <dbReference type="SAM" id="SignalP"/>
    </source>
</evidence>
<dbReference type="SUPFAM" id="SSF55486">
    <property type="entry name" value="Metalloproteases ('zincins'), catalytic domain"/>
    <property type="match status" value="1"/>
</dbReference>